<dbReference type="Proteomes" id="UP000611640">
    <property type="component" value="Chromosome"/>
</dbReference>
<dbReference type="SUPFAM" id="SSF55469">
    <property type="entry name" value="FMN-dependent nitroreductase-like"/>
    <property type="match status" value="1"/>
</dbReference>
<gene>
    <name evidence="2" type="ORF">Athai_39950</name>
</gene>
<dbReference type="KEGG" id="atl:Athai_39950"/>
<sequence>MAGQARDPQSILREAAAIASLAPSIHNTQPWQWLVHERDTELYADRTRQLTATDPDGRSLTLSCGVALQHAQVALRAAGYLPDVLRLPDPDDEDLLARITLGGATGASAEDTRDYQSMLIRHMDRRPFADRAPSDEALQELAAAADAGGAHLHLVRPDQVTTVTMAVSQAAEVEQSEPAYRRELHDWTHRGVDSGEGLPAGVLPEPAARRVPIREFDPDRDTGLPDEPELADRYARYAVLFGDRDDPAHWLRGGEALGAVLLSVVRLDLAVSPYSDPIEVLATRQLIAREVLSGLGAPYLVLRLGSPARSSRRGPGPPGARSPRPSSRSPGTEPLSPGPRD</sequence>
<feature type="region of interest" description="Disordered" evidence="1">
    <location>
        <begin position="306"/>
        <end position="341"/>
    </location>
</feature>
<evidence type="ECO:0008006" key="4">
    <source>
        <dbReference type="Google" id="ProtNLM"/>
    </source>
</evidence>
<protein>
    <recommendedName>
        <fullName evidence="4">Nitroreductase</fullName>
    </recommendedName>
</protein>
<dbReference type="Gene3D" id="3.40.109.10">
    <property type="entry name" value="NADH Oxidase"/>
    <property type="match status" value="1"/>
</dbReference>
<keyword evidence="3" id="KW-1185">Reference proteome</keyword>
<dbReference type="InterPro" id="IPR000415">
    <property type="entry name" value="Nitroreductase-like"/>
</dbReference>
<organism evidence="2 3">
    <name type="scientific">Actinocatenispora thailandica</name>
    <dbReference type="NCBI Taxonomy" id="227318"/>
    <lineage>
        <taxon>Bacteria</taxon>
        <taxon>Bacillati</taxon>
        <taxon>Actinomycetota</taxon>
        <taxon>Actinomycetes</taxon>
        <taxon>Micromonosporales</taxon>
        <taxon>Micromonosporaceae</taxon>
        <taxon>Actinocatenispora</taxon>
    </lineage>
</organism>
<feature type="compositionally biased region" description="Low complexity" evidence="1">
    <location>
        <begin position="321"/>
        <end position="331"/>
    </location>
</feature>
<evidence type="ECO:0000313" key="2">
    <source>
        <dbReference type="EMBL" id="BCJ36492.1"/>
    </source>
</evidence>
<dbReference type="AlphaFoldDB" id="A0A7R7DRL0"/>
<evidence type="ECO:0000256" key="1">
    <source>
        <dbReference type="SAM" id="MobiDB-lite"/>
    </source>
</evidence>
<evidence type="ECO:0000313" key="3">
    <source>
        <dbReference type="Proteomes" id="UP000611640"/>
    </source>
</evidence>
<proteinExistence type="predicted"/>
<name>A0A7R7DRL0_9ACTN</name>
<reference evidence="2 3" key="1">
    <citation type="submission" date="2020-08" db="EMBL/GenBank/DDBJ databases">
        <title>Whole genome shotgun sequence of Actinocatenispora thailandica NBRC 105041.</title>
        <authorList>
            <person name="Komaki H."/>
            <person name="Tamura T."/>
        </authorList>
    </citation>
    <scope>NUCLEOTIDE SEQUENCE [LARGE SCALE GENOMIC DNA]</scope>
    <source>
        <strain evidence="2 3">NBRC 105041</strain>
    </source>
</reference>
<dbReference type="EMBL" id="AP023355">
    <property type="protein sequence ID" value="BCJ36492.1"/>
    <property type="molecule type" value="Genomic_DNA"/>
</dbReference>
<dbReference type="NCBIfam" id="NF047509">
    <property type="entry name" value="Rv3131_FMN_oxido"/>
    <property type="match status" value="1"/>
</dbReference>
<dbReference type="GO" id="GO:0016491">
    <property type="term" value="F:oxidoreductase activity"/>
    <property type="evidence" value="ECO:0007669"/>
    <property type="project" value="InterPro"/>
</dbReference>
<accession>A0A7R7DRL0</accession>
<dbReference type="RefSeq" id="WP_203962862.1">
    <property type="nucleotide sequence ID" value="NZ_AP023355.1"/>
</dbReference>